<dbReference type="AlphaFoldDB" id="A0A1B3BC48"/>
<evidence type="ECO:0000313" key="3">
    <source>
        <dbReference type="Proteomes" id="UP000094147"/>
    </source>
</evidence>
<dbReference type="KEGG" id="ksd:KS2013_1664"/>
<feature type="transmembrane region" description="Helical" evidence="1">
    <location>
        <begin position="120"/>
        <end position="140"/>
    </location>
</feature>
<keyword evidence="1" id="KW-1133">Transmembrane helix</keyword>
<feature type="transmembrane region" description="Helical" evidence="1">
    <location>
        <begin position="51"/>
        <end position="70"/>
    </location>
</feature>
<sequence length="183" mass="20406">MDNNYRGTVVANLHYFFAILLYFTFSPFSLFTIIFGLFYKFSFSVMGLGGLGFIGILLVNSLPIIGFWIWKKGLLPVHEEGERLAGIVIVAIANFLVLIGIGVFWYFASQAKGGGTISGVPLGMWGMLCMLIQLIGMIFVEWKRWGNSSNPKIFQLIALGVLAIPALFVLLPILFQIMMNIIR</sequence>
<name>A0A1B3BC48_9GAMM</name>
<keyword evidence="3" id="KW-1185">Reference proteome</keyword>
<dbReference type="EMBL" id="CP012418">
    <property type="protein sequence ID" value="AOE50374.1"/>
    <property type="molecule type" value="Genomic_DNA"/>
</dbReference>
<dbReference type="STRING" id="1144748.KS2013_1664"/>
<accession>A0A1B3BC48</accession>
<proteinExistence type="predicted"/>
<dbReference type="RefSeq" id="WP_068992442.1">
    <property type="nucleotide sequence ID" value="NZ_CP012418.1"/>
</dbReference>
<feature type="transmembrane region" description="Helical" evidence="1">
    <location>
        <begin position="85"/>
        <end position="108"/>
    </location>
</feature>
<feature type="transmembrane region" description="Helical" evidence="1">
    <location>
        <begin position="152"/>
        <end position="175"/>
    </location>
</feature>
<keyword evidence="1" id="KW-0812">Transmembrane</keyword>
<keyword evidence="1" id="KW-0472">Membrane</keyword>
<evidence type="ECO:0000313" key="2">
    <source>
        <dbReference type="EMBL" id="AOE50374.1"/>
    </source>
</evidence>
<organism evidence="2 3">
    <name type="scientific">Kangiella sediminilitoris</name>
    <dbReference type="NCBI Taxonomy" id="1144748"/>
    <lineage>
        <taxon>Bacteria</taxon>
        <taxon>Pseudomonadati</taxon>
        <taxon>Pseudomonadota</taxon>
        <taxon>Gammaproteobacteria</taxon>
        <taxon>Kangiellales</taxon>
        <taxon>Kangiellaceae</taxon>
        <taxon>Kangiella</taxon>
    </lineage>
</organism>
<feature type="transmembrane region" description="Helical" evidence="1">
    <location>
        <begin position="15"/>
        <end position="39"/>
    </location>
</feature>
<dbReference type="Proteomes" id="UP000094147">
    <property type="component" value="Chromosome"/>
</dbReference>
<protein>
    <submittedName>
        <fullName evidence="2">Uncharacterized protein</fullName>
    </submittedName>
</protein>
<evidence type="ECO:0000256" key="1">
    <source>
        <dbReference type="SAM" id="Phobius"/>
    </source>
</evidence>
<reference evidence="3" key="1">
    <citation type="submission" date="2015-08" db="EMBL/GenBank/DDBJ databases">
        <authorList>
            <person name="Kim K.M."/>
        </authorList>
    </citation>
    <scope>NUCLEOTIDE SEQUENCE [LARGE SCALE GENOMIC DNA]</scope>
    <source>
        <strain evidence="3">KCTC 23892</strain>
    </source>
</reference>
<gene>
    <name evidence="2" type="ORF">KS2013_1664</name>
</gene>